<dbReference type="Proteomes" id="UP000006755">
    <property type="component" value="Unassembled WGS sequence"/>
</dbReference>
<evidence type="ECO:0000313" key="3">
    <source>
        <dbReference type="EMBL" id="EKE75482.1"/>
    </source>
</evidence>
<dbReference type="RefSeq" id="WP_008483927.1">
    <property type="nucleotide sequence ID" value="NZ_AMRI01000008.1"/>
</dbReference>
<dbReference type="PROSITE" id="PS50828">
    <property type="entry name" value="SMR"/>
    <property type="match status" value="1"/>
</dbReference>
<dbReference type="Pfam" id="PF01713">
    <property type="entry name" value="Smr"/>
    <property type="match status" value="1"/>
</dbReference>
<dbReference type="OrthoDB" id="9808881at2"/>
<evidence type="ECO:0000313" key="4">
    <source>
        <dbReference type="Proteomes" id="UP000006755"/>
    </source>
</evidence>
<protein>
    <recommendedName>
        <fullName evidence="2">Smr domain-containing protein</fullName>
    </recommendedName>
</protein>
<organism evidence="3 4">
    <name type="scientific">Gallaecimonas xiamenensis 3-C-1</name>
    <dbReference type="NCBI Taxonomy" id="745411"/>
    <lineage>
        <taxon>Bacteria</taxon>
        <taxon>Pseudomonadati</taxon>
        <taxon>Pseudomonadota</taxon>
        <taxon>Gammaproteobacteria</taxon>
        <taxon>Enterobacterales</taxon>
        <taxon>Gallaecimonadaceae</taxon>
        <taxon>Gallaecimonas</taxon>
    </lineage>
</organism>
<dbReference type="AlphaFoldDB" id="K2JM40"/>
<gene>
    <name evidence="3" type="ORF">B3C1_07389</name>
</gene>
<evidence type="ECO:0000259" key="2">
    <source>
        <dbReference type="PROSITE" id="PS50828"/>
    </source>
</evidence>
<dbReference type="PANTHER" id="PTHR35562:SF2">
    <property type="entry name" value="DNA ENDONUCLEASE SMRA-RELATED"/>
    <property type="match status" value="1"/>
</dbReference>
<dbReference type="NCBIfam" id="NF033154">
    <property type="entry name" value="endonuc_SmrA"/>
    <property type="match status" value="1"/>
</dbReference>
<dbReference type="GO" id="GO:0004520">
    <property type="term" value="F:DNA endonuclease activity"/>
    <property type="evidence" value="ECO:0007669"/>
    <property type="project" value="TreeGrafter"/>
</dbReference>
<dbReference type="InterPro" id="IPR047688">
    <property type="entry name" value="Endonuc_SmrA"/>
</dbReference>
<dbReference type="STRING" id="745411.B3C1_07389"/>
<feature type="domain" description="Smr" evidence="2">
    <location>
        <begin position="94"/>
        <end position="175"/>
    </location>
</feature>
<dbReference type="SMART" id="SM00463">
    <property type="entry name" value="SMR"/>
    <property type="match status" value="1"/>
</dbReference>
<keyword evidence="4" id="KW-1185">Reference proteome</keyword>
<reference evidence="3 4" key="1">
    <citation type="journal article" date="2012" name="J. Bacteriol.">
        <title>Genome Sequence of Gallaecimonas xiamenensis Type Strain 3-C-1.</title>
        <authorList>
            <person name="Lai Q."/>
            <person name="Wang L."/>
            <person name="Wang W."/>
            <person name="Shao Z."/>
        </authorList>
    </citation>
    <scope>NUCLEOTIDE SEQUENCE [LARGE SCALE GENOMIC DNA]</scope>
    <source>
        <strain evidence="3 4">3-C-1</strain>
    </source>
</reference>
<dbReference type="EMBL" id="AMRI01000008">
    <property type="protein sequence ID" value="EKE75482.1"/>
    <property type="molecule type" value="Genomic_DNA"/>
</dbReference>
<feature type="region of interest" description="Disordered" evidence="1">
    <location>
        <begin position="18"/>
        <end position="37"/>
    </location>
</feature>
<dbReference type="InterPro" id="IPR002625">
    <property type="entry name" value="Smr_dom"/>
</dbReference>
<name>K2JM40_9GAMM</name>
<dbReference type="SUPFAM" id="SSF160443">
    <property type="entry name" value="SMR domain-like"/>
    <property type="match status" value="1"/>
</dbReference>
<proteinExistence type="predicted"/>
<accession>K2JM40</accession>
<comment type="caution">
    <text evidence="3">The sequence shown here is derived from an EMBL/GenBank/DDBJ whole genome shotgun (WGS) entry which is preliminary data.</text>
</comment>
<evidence type="ECO:0000256" key="1">
    <source>
        <dbReference type="SAM" id="MobiDB-lite"/>
    </source>
</evidence>
<sequence>MHDDDKTLFEKEMQGVQPMGNLNSAGLAPKPQQAGADARRAAAEAELAEDINYLSSEAVELVDPHDVLAYKKDGVQDGVFKQLRQGKYDIQGVLDLHKKRFVAARAEVFAFIRDSHRIGLRTLLVMHGRGENAKPVPAFLKSYCAKWLKEMPQVLAYHSAQRHHGSTGALYVLLRKNDEQKRENFERHAKR</sequence>
<dbReference type="PANTHER" id="PTHR35562">
    <property type="entry name" value="DNA ENDONUCLEASE SMRA-RELATED"/>
    <property type="match status" value="1"/>
</dbReference>
<dbReference type="Gene3D" id="3.30.1370.110">
    <property type="match status" value="1"/>
</dbReference>
<dbReference type="InterPro" id="IPR036063">
    <property type="entry name" value="Smr_dom_sf"/>
</dbReference>
<dbReference type="eggNOG" id="COG2840">
    <property type="taxonomic scope" value="Bacteria"/>
</dbReference>